<dbReference type="KEGG" id="mpd:MCP_1018"/>
<dbReference type="EMBL" id="AP011532">
    <property type="protein sequence ID" value="BAI61090.1"/>
    <property type="molecule type" value="Genomic_DNA"/>
</dbReference>
<protein>
    <recommendedName>
        <fullName evidence="3">Glycerol dehydrogenase</fullName>
    </recommendedName>
</protein>
<reference evidence="2" key="3">
    <citation type="journal article" date="2011" name="PLoS ONE">
        <title>Genome sequence of a mesophilic hydrogenotrophic methanogen Methanocella paludicola, the first cultivated representative of the order Methanocellales.</title>
        <authorList>
            <person name="Sakai S."/>
            <person name="Takaki Y."/>
            <person name="Shimamura S."/>
            <person name="Sekine M."/>
            <person name="Tajima T."/>
            <person name="Kosugi H."/>
            <person name="Ichikawa N."/>
            <person name="Tasumi E."/>
            <person name="Hiraki A.T."/>
            <person name="Shimizu A."/>
            <person name="Kato Y."/>
            <person name="Nishiko R."/>
            <person name="Mori K."/>
            <person name="Fujita N."/>
            <person name="Imachi H."/>
            <person name="Takai K."/>
        </authorList>
    </citation>
    <scope>NUCLEOTIDE SEQUENCE [LARGE SCALE GENOMIC DNA]</scope>
    <source>
        <strain evidence="2">DSM 17711 / JCM 13418 / NBRC 101707 / SANAE</strain>
    </source>
</reference>
<dbReference type="STRING" id="304371.MCP_1018"/>
<dbReference type="RefSeq" id="WP_012899769.1">
    <property type="nucleotide sequence ID" value="NC_013665.1"/>
</dbReference>
<dbReference type="InParanoid" id="D1YXB8"/>
<sequence length="282" mass="31313">MSEREVARRMFAREFNDSNLQQGESMDRSPNFIVTPAGVICNRVFIVGVLTEVENIGVEGQTMYRARIADPTGVFTVYAGEYQPSAALFLASAKTPAYVAVVGKARVFNPEKGAYYMSVRPEEINIVDEYVRNRWVYVTALFTLQAVRIMERAMESGLRGSELERHMRAFTADSAGIARAMDHYQVSTGLMDAYRQMVMDALATIVDAAPPEKREAAGDGMALAIIEDMIKRLDRGDGVSYEALLDAAHRLGYEESAVEKTLNALMDAGRCYEPRIGILKLI</sequence>
<dbReference type="Gene3D" id="1.10.10.10">
    <property type="entry name" value="Winged helix-like DNA-binding domain superfamily/Winged helix DNA-binding domain"/>
    <property type="match status" value="1"/>
</dbReference>
<proteinExistence type="predicted"/>
<gene>
    <name evidence="1" type="ordered locus">MCP_1018</name>
</gene>
<evidence type="ECO:0000313" key="1">
    <source>
        <dbReference type="EMBL" id="BAI61090.1"/>
    </source>
</evidence>
<evidence type="ECO:0000313" key="2">
    <source>
        <dbReference type="Proteomes" id="UP000001882"/>
    </source>
</evidence>
<organism evidence="1 2">
    <name type="scientific">Methanocella paludicola (strain DSM 17711 / JCM 13418 / NBRC 101707 / SANAE)</name>
    <dbReference type="NCBI Taxonomy" id="304371"/>
    <lineage>
        <taxon>Archaea</taxon>
        <taxon>Methanobacteriati</taxon>
        <taxon>Methanobacteriota</taxon>
        <taxon>Stenosarchaea group</taxon>
        <taxon>Methanomicrobia</taxon>
        <taxon>Methanocellales</taxon>
        <taxon>Methanocellaceae</taxon>
        <taxon>Methanocella</taxon>
    </lineage>
</organism>
<accession>D1YXB8</accession>
<name>D1YXB8_METPS</name>
<reference evidence="1 2" key="2">
    <citation type="journal article" date="2008" name="Int. J. Syst. Evol. Microbiol.">
        <title>Methanocella paludicola gen. nov., sp. nov., a methane-producing archaeon, the first isolate of the lineage 'Rice Cluster I', and proposal of the new archaeal order Methanocellales ord. nov.</title>
        <authorList>
            <person name="Sakai S."/>
            <person name="Imachi H."/>
            <person name="Hanada S."/>
            <person name="Ohashi A."/>
            <person name="Harada H."/>
            <person name="Kamagata Y."/>
        </authorList>
    </citation>
    <scope>NUCLEOTIDE SEQUENCE [LARGE SCALE GENOMIC DNA]</scope>
    <source>
        <strain evidence="2">DSM 17711 / JCM 13418 / NBRC 101707 / SANAE</strain>
    </source>
</reference>
<reference evidence="1 2" key="1">
    <citation type="journal article" date="2007" name="Appl. Environ. Microbiol.">
        <title>Isolation of key methanogens for global methane emission from rice paddy fields: a novel isolate affiliated with the clone cluster rice cluster I.</title>
        <authorList>
            <person name="Sakai S."/>
            <person name="Imachi H."/>
            <person name="Sekiguchi Y."/>
            <person name="Ohashi A."/>
            <person name="Harada H."/>
            <person name="Kamagata Y."/>
        </authorList>
    </citation>
    <scope>NUCLEOTIDE SEQUENCE [LARGE SCALE GENOMIC DNA]</scope>
    <source>
        <strain evidence="2">DSM 17711 / JCM 13418 / NBRC 101707 / SANAE</strain>
    </source>
</reference>
<dbReference type="AlphaFoldDB" id="D1YXB8"/>
<dbReference type="Proteomes" id="UP000001882">
    <property type="component" value="Chromosome"/>
</dbReference>
<keyword evidence="2" id="KW-1185">Reference proteome</keyword>
<dbReference type="OrthoDB" id="56523at2157"/>
<evidence type="ECO:0008006" key="3">
    <source>
        <dbReference type="Google" id="ProtNLM"/>
    </source>
</evidence>
<dbReference type="eggNOG" id="arCOG02258">
    <property type="taxonomic scope" value="Archaea"/>
</dbReference>
<dbReference type="GeneID" id="8681038"/>
<dbReference type="InterPro" id="IPR036388">
    <property type="entry name" value="WH-like_DNA-bd_sf"/>
</dbReference>